<reference evidence="1" key="1">
    <citation type="journal article" date="2015" name="Nature">
        <title>Complex archaea that bridge the gap between prokaryotes and eukaryotes.</title>
        <authorList>
            <person name="Spang A."/>
            <person name="Saw J.H."/>
            <person name="Jorgensen S.L."/>
            <person name="Zaremba-Niedzwiedzka K."/>
            <person name="Martijn J."/>
            <person name="Lind A.E."/>
            <person name="van Eijk R."/>
            <person name="Schleper C."/>
            <person name="Guy L."/>
            <person name="Ettema T.J."/>
        </authorList>
    </citation>
    <scope>NUCLEOTIDE SEQUENCE</scope>
</reference>
<comment type="caution">
    <text evidence="1">The sequence shown here is derived from an EMBL/GenBank/DDBJ whole genome shotgun (WGS) entry which is preliminary data.</text>
</comment>
<gene>
    <name evidence="1" type="ORF">LCGC14_2938800</name>
</gene>
<organism evidence="1">
    <name type="scientific">marine sediment metagenome</name>
    <dbReference type="NCBI Taxonomy" id="412755"/>
    <lineage>
        <taxon>unclassified sequences</taxon>
        <taxon>metagenomes</taxon>
        <taxon>ecological metagenomes</taxon>
    </lineage>
</organism>
<sequence>MTITPEQAYKALEDISEFVSRLGEIVAPEHKGIMLASVQGAIQFQTQIAREYIMHSHPNKLKTWP</sequence>
<proteinExistence type="predicted"/>
<dbReference type="EMBL" id="LAZR01058888">
    <property type="protein sequence ID" value="KKK68962.1"/>
    <property type="molecule type" value="Genomic_DNA"/>
</dbReference>
<dbReference type="AlphaFoldDB" id="A0A0F8XIP2"/>
<accession>A0A0F8XIP2</accession>
<evidence type="ECO:0000313" key="1">
    <source>
        <dbReference type="EMBL" id="KKK68962.1"/>
    </source>
</evidence>
<name>A0A0F8XIP2_9ZZZZ</name>
<protein>
    <submittedName>
        <fullName evidence="1">Uncharacterized protein</fullName>
    </submittedName>
</protein>